<dbReference type="AlphaFoldDB" id="A0A8S1DT11"/>
<feature type="domain" description="C-type lectin" evidence="2">
    <location>
        <begin position="89"/>
        <end position="218"/>
    </location>
</feature>
<name>A0A8S1DT11_9INSE</name>
<keyword evidence="1" id="KW-0732">Signal</keyword>
<protein>
    <recommendedName>
        <fullName evidence="2">C-type lectin domain-containing protein</fullName>
    </recommendedName>
</protein>
<sequence>MSKLPLLFVLAATFLTANAISLEQIDSKLNSIVTELAVLKKDQSETKAEISETKQLVKDLKRDFQLAFSKQVSKRFECDRISSNLTTLSNGKKYWIPAQNASISLSWYKAKEMCEKNAMRLASPKTSEELELLSQKAASHFEEDAAFWLSASDVGQQPGDFHWHGGDVLPRNSHLWFYSSYVSEPDVNSQVTRACVYAKPSAKLYDAPCGASYLVFCQQDDACIFD</sequence>
<dbReference type="CDD" id="cd00037">
    <property type="entry name" value="CLECT"/>
    <property type="match status" value="1"/>
</dbReference>
<dbReference type="SUPFAM" id="SSF56436">
    <property type="entry name" value="C-type lectin-like"/>
    <property type="match status" value="1"/>
</dbReference>
<dbReference type="InterPro" id="IPR016186">
    <property type="entry name" value="C-type_lectin-like/link_sf"/>
</dbReference>
<feature type="chain" id="PRO_5035852397" description="C-type lectin domain-containing protein" evidence="1">
    <location>
        <begin position="20"/>
        <end position="226"/>
    </location>
</feature>
<evidence type="ECO:0000313" key="4">
    <source>
        <dbReference type="Proteomes" id="UP000494165"/>
    </source>
</evidence>
<dbReference type="Pfam" id="PF00059">
    <property type="entry name" value="Lectin_C"/>
    <property type="match status" value="1"/>
</dbReference>
<dbReference type="InterPro" id="IPR016187">
    <property type="entry name" value="CTDL_fold"/>
</dbReference>
<dbReference type="InterPro" id="IPR001304">
    <property type="entry name" value="C-type_lectin-like"/>
</dbReference>
<reference evidence="3 4" key="1">
    <citation type="submission" date="2020-04" db="EMBL/GenBank/DDBJ databases">
        <authorList>
            <person name="Alioto T."/>
            <person name="Alioto T."/>
            <person name="Gomez Garrido J."/>
        </authorList>
    </citation>
    <scope>NUCLEOTIDE SEQUENCE [LARGE SCALE GENOMIC DNA]</scope>
</reference>
<proteinExistence type="predicted"/>
<accession>A0A8S1DT11</accession>
<evidence type="ECO:0000259" key="2">
    <source>
        <dbReference type="PROSITE" id="PS50041"/>
    </source>
</evidence>
<organism evidence="3 4">
    <name type="scientific">Cloeon dipterum</name>
    <dbReference type="NCBI Taxonomy" id="197152"/>
    <lineage>
        <taxon>Eukaryota</taxon>
        <taxon>Metazoa</taxon>
        <taxon>Ecdysozoa</taxon>
        <taxon>Arthropoda</taxon>
        <taxon>Hexapoda</taxon>
        <taxon>Insecta</taxon>
        <taxon>Pterygota</taxon>
        <taxon>Palaeoptera</taxon>
        <taxon>Ephemeroptera</taxon>
        <taxon>Pisciforma</taxon>
        <taxon>Baetidae</taxon>
        <taxon>Cloeon</taxon>
    </lineage>
</organism>
<keyword evidence="4" id="KW-1185">Reference proteome</keyword>
<evidence type="ECO:0000313" key="3">
    <source>
        <dbReference type="EMBL" id="CAB3383662.1"/>
    </source>
</evidence>
<dbReference type="Gene3D" id="3.10.100.10">
    <property type="entry name" value="Mannose-Binding Protein A, subunit A"/>
    <property type="match status" value="1"/>
</dbReference>
<feature type="signal peptide" evidence="1">
    <location>
        <begin position="1"/>
        <end position="19"/>
    </location>
</feature>
<evidence type="ECO:0000256" key="1">
    <source>
        <dbReference type="SAM" id="SignalP"/>
    </source>
</evidence>
<gene>
    <name evidence="3" type="ORF">CLODIP_2_CD13931</name>
</gene>
<dbReference type="EMBL" id="CADEPI010000318">
    <property type="protein sequence ID" value="CAB3383662.1"/>
    <property type="molecule type" value="Genomic_DNA"/>
</dbReference>
<dbReference type="SMART" id="SM00034">
    <property type="entry name" value="CLECT"/>
    <property type="match status" value="1"/>
</dbReference>
<dbReference type="PROSITE" id="PS50041">
    <property type="entry name" value="C_TYPE_LECTIN_2"/>
    <property type="match status" value="1"/>
</dbReference>
<comment type="caution">
    <text evidence="3">The sequence shown here is derived from an EMBL/GenBank/DDBJ whole genome shotgun (WGS) entry which is preliminary data.</text>
</comment>
<dbReference type="Proteomes" id="UP000494165">
    <property type="component" value="Unassembled WGS sequence"/>
</dbReference>
<dbReference type="OrthoDB" id="6133475at2759"/>